<keyword evidence="7" id="KW-0472">Membrane</keyword>
<evidence type="ECO:0000256" key="6">
    <source>
        <dbReference type="ARBA" id="ARBA00023065"/>
    </source>
</evidence>
<evidence type="ECO:0000256" key="8">
    <source>
        <dbReference type="ARBA" id="ARBA00023286"/>
    </source>
</evidence>
<evidence type="ECO:0000313" key="10">
    <source>
        <dbReference type="Ensembl" id="ENSPTIP00000000302.1"/>
    </source>
</evidence>
<keyword evidence="6" id="KW-0406">Ion transport</keyword>
<sequence length="95" mass="10189">MGSPGALAGSGLLDYKTEKWALLAKKGYQERDLDPQISVITKLKGVSVTQIEELGNRLWDVADFVKPPQVGAVVLPLGSDTSDTTLAENVCERGM</sequence>
<accession>A0A8C9J765</accession>
<keyword evidence="11" id="KW-1185">Reference proteome</keyword>
<evidence type="ECO:0000256" key="4">
    <source>
        <dbReference type="ARBA" id="ARBA00022692"/>
    </source>
</evidence>
<evidence type="ECO:0000256" key="2">
    <source>
        <dbReference type="ARBA" id="ARBA00009848"/>
    </source>
</evidence>
<dbReference type="PANTHER" id="PTHR10125">
    <property type="entry name" value="P2X PURINOCEPTOR"/>
    <property type="match status" value="1"/>
</dbReference>
<keyword evidence="4" id="KW-0812">Transmembrane</keyword>
<keyword evidence="9" id="KW-0407">Ion channel</keyword>
<dbReference type="InterPro" id="IPR027309">
    <property type="entry name" value="P2X_extracellular_dom_sf"/>
</dbReference>
<reference evidence="10" key="1">
    <citation type="submission" date="2025-08" db="UniProtKB">
        <authorList>
            <consortium name="Ensembl"/>
        </authorList>
    </citation>
    <scope>IDENTIFICATION</scope>
</reference>
<dbReference type="Gene3D" id="1.10.287.940">
    <property type="entry name" value="atp-gated p2x4 ion channel"/>
    <property type="match status" value="1"/>
</dbReference>
<evidence type="ECO:0000256" key="3">
    <source>
        <dbReference type="ARBA" id="ARBA00022448"/>
    </source>
</evidence>
<dbReference type="GO" id="GO:0004931">
    <property type="term" value="F:extracellularly ATP-gated monoatomic cation channel activity"/>
    <property type="evidence" value="ECO:0007669"/>
    <property type="project" value="TreeGrafter"/>
</dbReference>
<dbReference type="Gene3D" id="2.60.490.10">
    <property type="entry name" value="atp-gated p2x4 ion channel domain"/>
    <property type="match status" value="1"/>
</dbReference>
<comment type="subcellular location">
    <subcellularLocation>
        <location evidence="1">Endomembrane system</location>
    </subcellularLocation>
</comment>
<dbReference type="PANTHER" id="PTHR10125:SF21">
    <property type="entry name" value="P2X PURINOCEPTOR 6"/>
    <property type="match status" value="1"/>
</dbReference>
<evidence type="ECO:0000313" key="11">
    <source>
        <dbReference type="Proteomes" id="UP000675900"/>
    </source>
</evidence>
<dbReference type="AlphaFoldDB" id="A0A8C9J765"/>
<evidence type="ECO:0000256" key="5">
    <source>
        <dbReference type="ARBA" id="ARBA00022989"/>
    </source>
</evidence>
<dbReference type="InterPro" id="IPR059116">
    <property type="entry name" value="P2X_receptor"/>
</dbReference>
<dbReference type="GO" id="GO:0005886">
    <property type="term" value="C:plasma membrane"/>
    <property type="evidence" value="ECO:0007669"/>
    <property type="project" value="TreeGrafter"/>
</dbReference>
<evidence type="ECO:0000256" key="1">
    <source>
        <dbReference type="ARBA" id="ARBA00004308"/>
    </source>
</evidence>
<reference evidence="10" key="2">
    <citation type="submission" date="2025-09" db="UniProtKB">
        <authorList>
            <consortium name="Ensembl"/>
        </authorList>
    </citation>
    <scope>IDENTIFICATION</scope>
</reference>
<organism evidence="10 11">
    <name type="scientific">Panthera tigris altaica</name>
    <name type="common">Siberian tiger</name>
    <dbReference type="NCBI Taxonomy" id="74533"/>
    <lineage>
        <taxon>Eukaryota</taxon>
        <taxon>Metazoa</taxon>
        <taxon>Chordata</taxon>
        <taxon>Craniata</taxon>
        <taxon>Vertebrata</taxon>
        <taxon>Euteleostomi</taxon>
        <taxon>Mammalia</taxon>
        <taxon>Eutheria</taxon>
        <taxon>Laurasiatheria</taxon>
        <taxon>Carnivora</taxon>
        <taxon>Feliformia</taxon>
        <taxon>Felidae</taxon>
        <taxon>Pantherinae</taxon>
        <taxon>Panthera</taxon>
    </lineage>
</organism>
<evidence type="ECO:0000256" key="7">
    <source>
        <dbReference type="ARBA" id="ARBA00023136"/>
    </source>
</evidence>
<comment type="similarity">
    <text evidence="2">Belongs to the P2X receptor family.</text>
</comment>
<dbReference type="GeneTree" id="ENSGT01020000230351"/>
<dbReference type="Pfam" id="PF00864">
    <property type="entry name" value="P2X_receptor"/>
    <property type="match status" value="1"/>
</dbReference>
<keyword evidence="3" id="KW-0813">Transport</keyword>
<protein>
    <submittedName>
        <fullName evidence="10">Uncharacterized protein</fullName>
    </submittedName>
</protein>
<dbReference type="Proteomes" id="UP000675900">
    <property type="component" value="Unassembled WGS sequence"/>
</dbReference>
<dbReference type="GO" id="GO:0012505">
    <property type="term" value="C:endomembrane system"/>
    <property type="evidence" value="ECO:0007669"/>
    <property type="project" value="UniProtKB-SubCell"/>
</dbReference>
<keyword evidence="5" id="KW-1133">Transmembrane helix</keyword>
<keyword evidence="8" id="KW-1071">Ligand-gated ion channel</keyword>
<dbReference type="GO" id="GO:0098794">
    <property type="term" value="C:postsynapse"/>
    <property type="evidence" value="ECO:0007669"/>
    <property type="project" value="GOC"/>
</dbReference>
<name>A0A8C9J765_PANTA</name>
<dbReference type="GO" id="GO:0070588">
    <property type="term" value="P:calcium ion transmembrane transport"/>
    <property type="evidence" value="ECO:0007669"/>
    <property type="project" value="TreeGrafter"/>
</dbReference>
<dbReference type="Ensembl" id="ENSPTIT00000000856.1">
    <property type="protein sequence ID" value="ENSPTIP00000000302.1"/>
    <property type="gene ID" value="ENSPTIG00000000814.1"/>
</dbReference>
<proteinExistence type="inferred from homology"/>
<evidence type="ECO:0000256" key="9">
    <source>
        <dbReference type="ARBA" id="ARBA00023303"/>
    </source>
</evidence>